<dbReference type="PANTHER" id="PTHR12526">
    <property type="entry name" value="GLYCOSYLTRANSFERASE"/>
    <property type="match status" value="1"/>
</dbReference>
<reference evidence="2 3" key="1">
    <citation type="submission" date="2020-08" db="EMBL/GenBank/DDBJ databases">
        <title>Aquariorum lacteus gen. nov., sp. nov., a new member of the family Comamonadaceae, isolated from freshwater aquarium.</title>
        <authorList>
            <person name="Chun S.-J."/>
        </authorList>
    </citation>
    <scope>NUCLEOTIDE SEQUENCE [LARGE SCALE GENOMIC DNA]</scope>
    <source>
        <strain evidence="2 3">SJAQ100</strain>
    </source>
</reference>
<gene>
    <name evidence="2" type="ORF">H4F90_15250</name>
</gene>
<dbReference type="Pfam" id="PF00534">
    <property type="entry name" value="Glycos_transf_1"/>
    <property type="match status" value="1"/>
</dbReference>
<name>A0A839HU20_9BURK</name>
<proteinExistence type="predicted"/>
<dbReference type="Proteomes" id="UP000586093">
    <property type="component" value="Unassembled WGS sequence"/>
</dbReference>
<dbReference type="RefSeq" id="WP_182666151.1">
    <property type="nucleotide sequence ID" value="NZ_JACIVI010000008.1"/>
</dbReference>
<evidence type="ECO:0000259" key="1">
    <source>
        <dbReference type="Pfam" id="PF00534"/>
    </source>
</evidence>
<dbReference type="GO" id="GO:0016740">
    <property type="term" value="F:transferase activity"/>
    <property type="evidence" value="ECO:0007669"/>
    <property type="project" value="UniProtKB-KW"/>
</dbReference>
<accession>A0A839HU20</accession>
<sequence length="480" mass="52209">MIRELAWQVRSRLPRLAGLGLRLLHARMLAGLRLEAAWAQAQAACRRSPPPLRVAVTACWRFPIYSQTFVQQEAAALAASGVELRFFHEETGPRAELAHPCRILWPLRRRLVLDRETGACDLAHFERRAPERVRRLLERLARATGLSTQALRGHEHVLCAFSFARAMRAWRADYLHSYFFYEQSLFVWIAAQLLERPRGVSCYADHLLQDYPLKAVARQLADSAVIVATSRRIADELEALHGGPLPGLLVKPNAVDTRSFPPRPAAAPPAAGPQPLRLLTVSRLDPKKGLEHLLDALLHLQARGLPLRVHLAGEADRGQPEARAYEAALRVQAAPLEAAGVLRFLGRCDSHQVRAELQAADVFVAPFVELANGDKDGIPTAVLEAMAAGCAIVATDAGSIPEIVADGREGLLVPQRDPAALADALAALAADPARARALGQAARARAQREFDIAVCEQPFHAAVQAAVRTAAAARPSTGAR</sequence>
<evidence type="ECO:0000313" key="3">
    <source>
        <dbReference type="Proteomes" id="UP000586093"/>
    </source>
</evidence>
<keyword evidence="2" id="KW-0808">Transferase</keyword>
<dbReference type="InterPro" id="IPR001296">
    <property type="entry name" value="Glyco_trans_1"/>
</dbReference>
<organism evidence="2 3">
    <name type="scientific">Aquariibacter albus</name>
    <dbReference type="NCBI Taxonomy" id="2759899"/>
    <lineage>
        <taxon>Bacteria</taxon>
        <taxon>Pseudomonadati</taxon>
        <taxon>Pseudomonadota</taxon>
        <taxon>Betaproteobacteria</taxon>
        <taxon>Burkholderiales</taxon>
        <taxon>Sphaerotilaceae</taxon>
        <taxon>Aquariibacter</taxon>
    </lineage>
</organism>
<evidence type="ECO:0000313" key="2">
    <source>
        <dbReference type="EMBL" id="MBB1163328.1"/>
    </source>
</evidence>
<dbReference type="EMBL" id="JACIVI010000008">
    <property type="protein sequence ID" value="MBB1163328.1"/>
    <property type="molecule type" value="Genomic_DNA"/>
</dbReference>
<dbReference type="AlphaFoldDB" id="A0A839HU20"/>
<comment type="caution">
    <text evidence="2">The sequence shown here is derived from an EMBL/GenBank/DDBJ whole genome shotgun (WGS) entry which is preliminary data.</text>
</comment>
<keyword evidence="3" id="KW-1185">Reference proteome</keyword>
<dbReference type="Gene3D" id="3.40.50.2000">
    <property type="entry name" value="Glycogen Phosphorylase B"/>
    <property type="match status" value="2"/>
</dbReference>
<feature type="domain" description="Glycosyl transferase family 1" evidence="1">
    <location>
        <begin position="275"/>
        <end position="444"/>
    </location>
</feature>
<protein>
    <submittedName>
        <fullName evidence="2">Glycosyltransferase family 4 protein</fullName>
    </submittedName>
</protein>
<dbReference type="CDD" id="cd03801">
    <property type="entry name" value="GT4_PimA-like"/>
    <property type="match status" value="1"/>
</dbReference>
<dbReference type="SUPFAM" id="SSF53756">
    <property type="entry name" value="UDP-Glycosyltransferase/glycogen phosphorylase"/>
    <property type="match status" value="1"/>
</dbReference>